<dbReference type="InterPro" id="IPR006043">
    <property type="entry name" value="NCS2"/>
</dbReference>
<keyword evidence="5 9" id="KW-0812">Transmembrane</keyword>
<feature type="transmembrane region" description="Helical" evidence="9">
    <location>
        <begin position="408"/>
        <end position="431"/>
    </location>
</feature>
<comment type="caution">
    <text evidence="10">The sequence shown here is derived from an EMBL/GenBank/DDBJ whole genome shotgun (WGS) entry which is preliminary data.</text>
</comment>
<feature type="transmembrane region" description="Helical" evidence="9">
    <location>
        <begin position="199"/>
        <end position="217"/>
    </location>
</feature>
<evidence type="ECO:0000256" key="9">
    <source>
        <dbReference type="SAM" id="Phobius"/>
    </source>
</evidence>
<dbReference type="InterPro" id="IPR006042">
    <property type="entry name" value="Xan_ur_permease"/>
</dbReference>
<feature type="region of interest" description="Disordered" evidence="8">
    <location>
        <begin position="438"/>
        <end position="476"/>
    </location>
</feature>
<feature type="transmembrane region" description="Helical" evidence="9">
    <location>
        <begin position="237"/>
        <end position="256"/>
    </location>
</feature>
<feature type="compositionally biased region" description="Basic and acidic residues" evidence="8">
    <location>
        <begin position="457"/>
        <end position="476"/>
    </location>
</feature>
<evidence type="ECO:0000256" key="6">
    <source>
        <dbReference type="ARBA" id="ARBA00022989"/>
    </source>
</evidence>
<evidence type="ECO:0000256" key="3">
    <source>
        <dbReference type="ARBA" id="ARBA00022448"/>
    </source>
</evidence>
<keyword evidence="6 9" id="KW-1133">Transmembrane helix</keyword>
<accession>A0A7W8VGU1</accession>
<dbReference type="EMBL" id="JACHDB010000002">
    <property type="protein sequence ID" value="MBB5435986.1"/>
    <property type="molecule type" value="Genomic_DNA"/>
</dbReference>
<evidence type="ECO:0000313" key="10">
    <source>
        <dbReference type="EMBL" id="MBB5435986.1"/>
    </source>
</evidence>
<protein>
    <submittedName>
        <fullName evidence="10">Xanthine permease</fullName>
    </submittedName>
</protein>
<sequence length="476" mass="48267">MKRRRGPVPERDQVDAVPRVRILVPLSVQHVLIAYSGLLTVPLLVGTGVGLPPDQVAALITANLVVSGLATILQSVGVLNIGVRLPVVMGSTFTGIGPAIIVAESGGGLPAVFGATMAVGAATFLIAPYFSRLIRFFPQVVTGTIIAIIGLSLVPSAAKMIAGDGGEGVPAPSSVLLALGTVAFIVLIERFAPASVGRLAVLLALIAGTAAAVPMGLVDVSGVRDADPVGVVSPFAFGWPVLVVGALVPMLIVQLVNMVETTGDTLAIGRVVGRGIGPPEVARALRADGLATFISGMFNSFTIVTHGANIGMVSMTRVYSRWVVALGGLLMMVLGLVPMLGVLVAALPGPVLGAVGLVMFAMVGSVGLRILFEDDMTKHRNMLLVAVSFGMAFLPIGAPGLYDAFPDSVQTVLGSGIAVGAITAFVLNLLLNGVPAREAGRGAPGAEGPGQAGESGKAGEPEPEGTAKNDGEEGQR</sequence>
<feature type="transmembrane region" description="Helical" evidence="9">
    <location>
        <begin position="169"/>
        <end position="187"/>
    </location>
</feature>
<feature type="transmembrane region" description="Helical" evidence="9">
    <location>
        <begin position="351"/>
        <end position="371"/>
    </location>
</feature>
<gene>
    <name evidence="10" type="ORF">HDA36_006134</name>
</gene>
<evidence type="ECO:0000256" key="8">
    <source>
        <dbReference type="SAM" id="MobiDB-lite"/>
    </source>
</evidence>
<keyword evidence="11" id="KW-1185">Reference proteome</keyword>
<feature type="compositionally biased region" description="Gly residues" evidence="8">
    <location>
        <begin position="442"/>
        <end position="453"/>
    </location>
</feature>
<feature type="transmembrane region" description="Helical" evidence="9">
    <location>
        <begin position="136"/>
        <end position="157"/>
    </location>
</feature>
<keyword evidence="7 9" id="KW-0472">Membrane</keyword>
<dbReference type="AlphaFoldDB" id="A0A7W8VGU1"/>
<dbReference type="PANTHER" id="PTHR42810:SF4">
    <property type="entry name" value="URIC ACID TRANSPORTER UACT"/>
    <property type="match status" value="1"/>
</dbReference>
<keyword evidence="3" id="KW-0813">Transport</keyword>
<dbReference type="NCBIfam" id="TIGR00801">
    <property type="entry name" value="ncs2"/>
    <property type="match status" value="1"/>
</dbReference>
<dbReference type="RefSeq" id="WP_184399212.1">
    <property type="nucleotide sequence ID" value="NZ_BAAAJD010000037.1"/>
</dbReference>
<dbReference type="Pfam" id="PF00860">
    <property type="entry name" value="Xan_ur_permease"/>
    <property type="match status" value="1"/>
</dbReference>
<feature type="transmembrane region" description="Helical" evidence="9">
    <location>
        <begin position="56"/>
        <end position="73"/>
    </location>
</feature>
<dbReference type="Proteomes" id="UP000572635">
    <property type="component" value="Unassembled WGS sequence"/>
</dbReference>
<evidence type="ECO:0000256" key="2">
    <source>
        <dbReference type="ARBA" id="ARBA00008821"/>
    </source>
</evidence>
<feature type="transmembrane region" description="Helical" evidence="9">
    <location>
        <begin position="20"/>
        <end position="44"/>
    </location>
</feature>
<evidence type="ECO:0000256" key="5">
    <source>
        <dbReference type="ARBA" id="ARBA00022692"/>
    </source>
</evidence>
<feature type="transmembrane region" description="Helical" evidence="9">
    <location>
        <begin position="322"/>
        <end position="345"/>
    </location>
</feature>
<feature type="transmembrane region" description="Helical" evidence="9">
    <location>
        <begin position="85"/>
        <end position="103"/>
    </location>
</feature>
<name>A0A7W8VGU1_9ACTN</name>
<evidence type="ECO:0000256" key="4">
    <source>
        <dbReference type="ARBA" id="ARBA00022475"/>
    </source>
</evidence>
<dbReference type="PROSITE" id="PS01116">
    <property type="entry name" value="XANTH_URACIL_PERMASE"/>
    <property type="match status" value="1"/>
</dbReference>
<organism evidence="10 11">
    <name type="scientific">Nocardiopsis composta</name>
    <dbReference type="NCBI Taxonomy" id="157465"/>
    <lineage>
        <taxon>Bacteria</taxon>
        <taxon>Bacillati</taxon>
        <taxon>Actinomycetota</taxon>
        <taxon>Actinomycetes</taxon>
        <taxon>Streptosporangiales</taxon>
        <taxon>Nocardiopsidaceae</taxon>
        <taxon>Nocardiopsis</taxon>
    </lineage>
</organism>
<keyword evidence="4" id="KW-1003">Cell membrane</keyword>
<comment type="similarity">
    <text evidence="2">Belongs to the nucleobase:cation symporter-2 (NCS2) (TC 2.A.40) family.</text>
</comment>
<evidence type="ECO:0000256" key="7">
    <source>
        <dbReference type="ARBA" id="ARBA00023136"/>
    </source>
</evidence>
<comment type="subcellular location">
    <subcellularLocation>
        <location evidence="1">Cell membrane</location>
        <topology evidence="1">Multi-pass membrane protein</topology>
    </subcellularLocation>
</comment>
<evidence type="ECO:0000256" key="1">
    <source>
        <dbReference type="ARBA" id="ARBA00004651"/>
    </source>
</evidence>
<feature type="transmembrane region" description="Helical" evidence="9">
    <location>
        <begin position="383"/>
        <end position="402"/>
    </location>
</feature>
<reference evidence="10 11" key="1">
    <citation type="submission" date="2020-08" db="EMBL/GenBank/DDBJ databases">
        <title>Sequencing the genomes of 1000 actinobacteria strains.</title>
        <authorList>
            <person name="Klenk H.-P."/>
        </authorList>
    </citation>
    <scope>NUCLEOTIDE SEQUENCE [LARGE SCALE GENOMIC DNA]</scope>
    <source>
        <strain evidence="10 11">DSM 44551</strain>
    </source>
</reference>
<dbReference type="PANTHER" id="PTHR42810">
    <property type="entry name" value="PURINE PERMEASE C1399.01C-RELATED"/>
    <property type="match status" value="1"/>
</dbReference>
<evidence type="ECO:0000313" key="11">
    <source>
        <dbReference type="Proteomes" id="UP000572635"/>
    </source>
</evidence>
<dbReference type="GO" id="GO:0042907">
    <property type="term" value="F:xanthine transmembrane transporter activity"/>
    <property type="evidence" value="ECO:0007669"/>
    <property type="project" value="TreeGrafter"/>
</dbReference>
<feature type="transmembrane region" description="Helical" evidence="9">
    <location>
        <begin position="109"/>
        <end position="129"/>
    </location>
</feature>
<proteinExistence type="inferred from homology"/>
<dbReference type="NCBIfam" id="NF037981">
    <property type="entry name" value="NCS2_1"/>
    <property type="match status" value="1"/>
</dbReference>
<dbReference type="GO" id="GO:0005886">
    <property type="term" value="C:plasma membrane"/>
    <property type="evidence" value="ECO:0007669"/>
    <property type="project" value="UniProtKB-SubCell"/>
</dbReference>